<evidence type="ECO:0000313" key="8">
    <source>
        <dbReference type="EMBL" id="MFC6315084.1"/>
    </source>
</evidence>
<name>A0ABW1UMB8_9LACO</name>
<evidence type="ECO:0000256" key="5">
    <source>
        <dbReference type="ARBA" id="ARBA00022989"/>
    </source>
</evidence>
<keyword evidence="3" id="KW-1003">Cell membrane</keyword>
<reference evidence="9" key="1">
    <citation type="journal article" date="2019" name="Int. J. Syst. Evol. Microbiol.">
        <title>The Global Catalogue of Microorganisms (GCM) 10K type strain sequencing project: providing services to taxonomists for standard genome sequencing and annotation.</title>
        <authorList>
            <consortium name="The Broad Institute Genomics Platform"/>
            <consortium name="The Broad Institute Genome Sequencing Center for Infectious Disease"/>
            <person name="Wu L."/>
            <person name="Ma J."/>
        </authorList>
    </citation>
    <scope>NUCLEOTIDE SEQUENCE [LARGE SCALE GENOMIC DNA]</scope>
    <source>
        <strain evidence="9">CCM 8897</strain>
    </source>
</reference>
<evidence type="ECO:0000256" key="4">
    <source>
        <dbReference type="ARBA" id="ARBA00022692"/>
    </source>
</evidence>
<sequence length="181" mass="19250">MSKNWLLFKTYLLAGSLTFSGGMAMLPLVERELCMKHAVISRATLLEYSTLAQTFPGVIALTNACFVGRKINGRRGMLAAGLGAVLPAYVLMSAATILYQVLPNSGPVMTALAGIRATSASFLFVAAFDLARHNLTDRYSWLLAIAAFSLTITNLVGAPLLILGALACGLLQAGRQQQEAK</sequence>
<protein>
    <submittedName>
        <fullName evidence="8">Chromate transporter</fullName>
    </submittedName>
</protein>
<evidence type="ECO:0000313" key="9">
    <source>
        <dbReference type="Proteomes" id="UP001596310"/>
    </source>
</evidence>
<evidence type="ECO:0000256" key="2">
    <source>
        <dbReference type="ARBA" id="ARBA00005262"/>
    </source>
</evidence>
<dbReference type="Pfam" id="PF02417">
    <property type="entry name" value="Chromate_transp"/>
    <property type="match status" value="1"/>
</dbReference>
<dbReference type="EMBL" id="JBHSSM010000015">
    <property type="protein sequence ID" value="MFC6315084.1"/>
    <property type="molecule type" value="Genomic_DNA"/>
</dbReference>
<feature type="transmembrane region" description="Helical" evidence="7">
    <location>
        <begin position="108"/>
        <end position="128"/>
    </location>
</feature>
<gene>
    <name evidence="8" type="ORF">ACFQHW_05800</name>
</gene>
<keyword evidence="4 7" id="KW-0812">Transmembrane</keyword>
<keyword evidence="5 7" id="KW-1133">Transmembrane helix</keyword>
<dbReference type="RefSeq" id="WP_164511041.1">
    <property type="nucleotide sequence ID" value="NZ_JBHSSM010000015.1"/>
</dbReference>
<evidence type="ECO:0000256" key="7">
    <source>
        <dbReference type="SAM" id="Phobius"/>
    </source>
</evidence>
<dbReference type="Proteomes" id="UP001596310">
    <property type="component" value="Unassembled WGS sequence"/>
</dbReference>
<keyword evidence="6 7" id="KW-0472">Membrane</keyword>
<proteinExistence type="inferred from homology"/>
<evidence type="ECO:0000256" key="3">
    <source>
        <dbReference type="ARBA" id="ARBA00022475"/>
    </source>
</evidence>
<accession>A0ABW1UMB8</accession>
<dbReference type="InterPro" id="IPR052518">
    <property type="entry name" value="CHR_Transporter"/>
</dbReference>
<dbReference type="PANTHER" id="PTHR43663:SF2">
    <property type="entry name" value="CHROMATE TRANSPORT PROTEIN-RELATED"/>
    <property type="match status" value="1"/>
</dbReference>
<comment type="similarity">
    <text evidence="2">Belongs to the chromate ion transporter (CHR) (TC 2.A.51) family.</text>
</comment>
<feature type="transmembrane region" description="Helical" evidence="7">
    <location>
        <begin position="78"/>
        <end position="102"/>
    </location>
</feature>
<evidence type="ECO:0000256" key="1">
    <source>
        <dbReference type="ARBA" id="ARBA00004651"/>
    </source>
</evidence>
<dbReference type="InterPro" id="IPR003370">
    <property type="entry name" value="Chromate_transpt"/>
</dbReference>
<evidence type="ECO:0000256" key="6">
    <source>
        <dbReference type="ARBA" id="ARBA00023136"/>
    </source>
</evidence>
<dbReference type="PANTHER" id="PTHR43663">
    <property type="entry name" value="CHROMATE TRANSPORT PROTEIN-RELATED"/>
    <property type="match status" value="1"/>
</dbReference>
<comment type="caution">
    <text evidence="8">The sequence shown here is derived from an EMBL/GenBank/DDBJ whole genome shotgun (WGS) entry which is preliminary data.</text>
</comment>
<organism evidence="8 9">
    <name type="scientific">Lapidilactobacillus achengensis</name>
    <dbReference type="NCBI Taxonomy" id="2486000"/>
    <lineage>
        <taxon>Bacteria</taxon>
        <taxon>Bacillati</taxon>
        <taxon>Bacillota</taxon>
        <taxon>Bacilli</taxon>
        <taxon>Lactobacillales</taxon>
        <taxon>Lactobacillaceae</taxon>
        <taxon>Lapidilactobacillus</taxon>
    </lineage>
</organism>
<comment type="subcellular location">
    <subcellularLocation>
        <location evidence="1">Cell membrane</location>
        <topology evidence="1">Multi-pass membrane protein</topology>
    </subcellularLocation>
</comment>
<feature type="transmembrane region" description="Helical" evidence="7">
    <location>
        <begin position="140"/>
        <end position="167"/>
    </location>
</feature>
<feature type="transmembrane region" description="Helical" evidence="7">
    <location>
        <begin position="6"/>
        <end position="29"/>
    </location>
</feature>
<keyword evidence="9" id="KW-1185">Reference proteome</keyword>